<evidence type="ECO:0000256" key="12">
    <source>
        <dbReference type="ARBA" id="ARBA00023136"/>
    </source>
</evidence>
<dbReference type="FunFam" id="3.30.450.20:FF:000099">
    <property type="entry name" value="Sensory box sensor histidine kinase"/>
    <property type="match status" value="1"/>
</dbReference>
<dbReference type="PANTHER" id="PTHR43304">
    <property type="entry name" value="PHYTOCHROME-LIKE PROTEIN CPH1"/>
    <property type="match status" value="1"/>
</dbReference>
<feature type="transmembrane region" description="Helical" evidence="15">
    <location>
        <begin position="142"/>
        <end position="163"/>
    </location>
</feature>
<dbReference type="PRINTS" id="PR00344">
    <property type="entry name" value="BCTRLSENSOR"/>
</dbReference>
<dbReference type="GO" id="GO:0016020">
    <property type="term" value="C:membrane"/>
    <property type="evidence" value="ECO:0007669"/>
    <property type="project" value="UniProtKB-SubCell"/>
</dbReference>
<dbReference type="Pfam" id="PF02518">
    <property type="entry name" value="HATPase_c"/>
    <property type="match status" value="1"/>
</dbReference>
<feature type="domain" description="Response regulatory" evidence="17">
    <location>
        <begin position="975"/>
        <end position="1094"/>
    </location>
</feature>
<evidence type="ECO:0000256" key="4">
    <source>
        <dbReference type="ARBA" id="ARBA00022553"/>
    </source>
</evidence>
<dbReference type="InterPro" id="IPR000014">
    <property type="entry name" value="PAS"/>
</dbReference>
<comment type="caution">
    <text evidence="20">The sequence shown here is derived from an EMBL/GenBank/DDBJ whole genome shotgun (WGS) entry which is preliminary data.</text>
</comment>
<dbReference type="SMART" id="SM00448">
    <property type="entry name" value="REC"/>
    <property type="match status" value="1"/>
</dbReference>
<dbReference type="InterPro" id="IPR052162">
    <property type="entry name" value="Sensor_kinase/Photoreceptor"/>
</dbReference>
<comment type="catalytic activity">
    <reaction evidence="1">
        <text>ATP + protein L-histidine = ADP + protein N-phospho-L-histidine.</text>
        <dbReference type="EC" id="2.7.13.3"/>
    </reaction>
</comment>
<dbReference type="AlphaFoldDB" id="A0A5M6IYB3"/>
<keyword evidence="6 15" id="KW-0812">Transmembrane</keyword>
<keyword evidence="12 15" id="KW-0472">Membrane</keyword>
<keyword evidence="11" id="KW-0902">Two-component regulatory system</keyword>
<dbReference type="InterPro" id="IPR011006">
    <property type="entry name" value="CheY-like_superfamily"/>
</dbReference>
<dbReference type="InterPro" id="IPR013655">
    <property type="entry name" value="PAS_fold_3"/>
</dbReference>
<dbReference type="Gene3D" id="3.40.50.2300">
    <property type="match status" value="1"/>
</dbReference>
<protein>
    <recommendedName>
        <fullName evidence="3">histidine kinase</fullName>
        <ecNumber evidence="3">2.7.13.3</ecNumber>
    </recommendedName>
</protein>
<dbReference type="CDD" id="cd00082">
    <property type="entry name" value="HisKA"/>
    <property type="match status" value="1"/>
</dbReference>
<dbReference type="InterPro" id="IPR038318">
    <property type="entry name" value="KdpD_sf"/>
</dbReference>
<dbReference type="Gene3D" id="2.10.70.100">
    <property type="match status" value="1"/>
</dbReference>
<evidence type="ECO:0000256" key="5">
    <source>
        <dbReference type="ARBA" id="ARBA00022679"/>
    </source>
</evidence>
<dbReference type="SMART" id="SM00086">
    <property type="entry name" value="PAC"/>
    <property type="match status" value="4"/>
</dbReference>
<evidence type="ECO:0000256" key="10">
    <source>
        <dbReference type="ARBA" id="ARBA00022989"/>
    </source>
</evidence>
<name>A0A5M6IYB3_9PROT</name>
<evidence type="ECO:0000256" key="7">
    <source>
        <dbReference type="ARBA" id="ARBA00022741"/>
    </source>
</evidence>
<dbReference type="InterPro" id="IPR004358">
    <property type="entry name" value="Sig_transdc_His_kin-like_C"/>
</dbReference>
<keyword evidence="10 15" id="KW-1133">Transmembrane helix</keyword>
<dbReference type="PROSITE" id="PS50113">
    <property type="entry name" value="PAC"/>
    <property type="match status" value="3"/>
</dbReference>
<evidence type="ECO:0000256" key="8">
    <source>
        <dbReference type="ARBA" id="ARBA00022777"/>
    </source>
</evidence>
<dbReference type="InterPro" id="IPR000700">
    <property type="entry name" value="PAS-assoc_C"/>
</dbReference>
<feature type="domain" description="PAC" evidence="19">
    <location>
        <begin position="510"/>
        <end position="562"/>
    </location>
</feature>
<dbReference type="InterPro" id="IPR003594">
    <property type="entry name" value="HATPase_dom"/>
</dbReference>
<evidence type="ECO:0000256" key="2">
    <source>
        <dbReference type="ARBA" id="ARBA00004141"/>
    </source>
</evidence>
<dbReference type="CDD" id="cd00130">
    <property type="entry name" value="PAS"/>
    <property type="match status" value="4"/>
</dbReference>
<dbReference type="PANTHER" id="PTHR43304:SF1">
    <property type="entry name" value="PAC DOMAIN-CONTAINING PROTEIN"/>
    <property type="match status" value="1"/>
</dbReference>
<organism evidence="20 21">
    <name type="scientific">Rhodovastum atsumiense</name>
    <dbReference type="NCBI Taxonomy" id="504468"/>
    <lineage>
        <taxon>Bacteria</taxon>
        <taxon>Pseudomonadati</taxon>
        <taxon>Pseudomonadota</taxon>
        <taxon>Alphaproteobacteria</taxon>
        <taxon>Acetobacterales</taxon>
        <taxon>Acetobacteraceae</taxon>
        <taxon>Rhodovastum</taxon>
    </lineage>
</organism>
<evidence type="ECO:0000259" key="18">
    <source>
        <dbReference type="PROSITE" id="PS50112"/>
    </source>
</evidence>
<proteinExistence type="predicted"/>
<evidence type="ECO:0000259" key="19">
    <source>
        <dbReference type="PROSITE" id="PS50113"/>
    </source>
</evidence>
<keyword evidence="4 13" id="KW-0597">Phosphoprotein</keyword>
<evidence type="ECO:0000256" key="15">
    <source>
        <dbReference type="SAM" id="Phobius"/>
    </source>
</evidence>
<evidence type="ECO:0000256" key="6">
    <source>
        <dbReference type="ARBA" id="ARBA00022692"/>
    </source>
</evidence>
<evidence type="ECO:0000256" key="3">
    <source>
        <dbReference type="ARBA" id="ARBA00012438"/>
    </source>
</evidence>
<feature type="domain" description="Histidine kinase" evidence="16">
    <location>
        <begin position="729"/>
        <end position="952"/>
    </location>
</feature>
<evidence type="ECO:0000256" key="1">
    <source>
        <dbReference type="ARBA" id="ARBA00000085"/>
    </source>
</evidence>
<dbReference type="Gene3D" id="3.30.565.10">
    <property type="entry name" value="Histidine kinase-like ATPase, C-terminal domain"/>
    <property type="match status" value="1"/>
</dbReference>
<dbReference type="PROSITE" id="PS50110">
    <property type="entry name" value="RESPONSE_REGULATORY"/>
    <property type="match status" value="1"/>
</dbReference>
<dbReference type="SMART" id="SM00388">
    <property type="entry name" value="HisKA"/>
    <property type="match status" value="1"/>
</dbReference>
<dbReference type="Proteomes" id="UP000325255">
    <property type="component" value="Unassembled WGS sequence"/>
</dbReference>
<evidence type="ECO:0000259" key="17">
    <source>
        <dbReference type="PROSITE" id="PS50110"/>
    </source>
</evidence>
<dbReference type="Pfam" id="PF13426">
    <property type="entry name" value="PAS_9"/>
    <property type="match status" value="1"/>
</dbReference>
<evidence type="ECO:0000313" key="21">
    <source>
        <dbReference type="Proteomes" id="UP000325255"/>
    </source>
</evidence>
<dbReference type="InterPro" id="IPR025201">
    <property type="entry name" value="KdpD_TM"/>
</dbReference>
<feature type="domain" description="PAC" evidence="19">
    <location>
        <begin position="639"/>
        <end position="691"/>
    </location>
</feature>
<feature type="region of interest" description="Disordered" evidence="14">
    <location>
        <begin position="26"/>
        <end position="45"/>
    </location>
</feature>
<evidence type="ECO:0000256" key="14">
    <source>
        <dbReference type="SAM" id="MobiDB-lite"/>
    </source>
</evidence>
<dbReference type="PROSITE" id="PS50109">
    <property type="entry name" value="HIS_KIN"/>
    <property type="match status" value="1"/>
</dbReference>
<keyword evidence="9" id="KW-0067">ATP-binding</keyword>
<dbReference type="GO" id="GO:0005524">
    <property type="term" value="F:ATP binding"/>
    <property type="evidence" value="ECO:0007669"/>
    <property type="project" value="UniProtKB-KW"/>
</dbReference>
<dbReference type="EMBL" id="VWPK01000007">
    <property type="protein sequence ID" value="KAA5613312.1"/>
    <property type="molecule type" value="Genomic_DNA"/>
</dbReference>
<dbReference type="GO" id="GO:0000155">
    <property type="term" value="F:phosphorelay sensor kinase activity"/>
    <property type="evidence" value="ECO:0007669"/>
    <property type="project" value="InterPro"/>
</dbReference>
<gene>
    <name evidence="20" type="ORF">F1189_06390</name>
</gene>
<evidence type="ECO:0000313" key="20">
    <source>
        <dbReference type="EMBL" id="KAA5613312.1"/>
    </source>
</evidence>
<evidence type="ECO:0000256" key="11">
    <source>
        <dbReference type="ARBA" id="ARBA00023012"/>
    </source>
</evidence>
<dbReference type="Gene3D" id="3.30.450.20">
    <property type="entry name" value="PAS domain"/>
    <property type="match status" value="4"/>
</dbReference>
<feature type="domain" description="PAC" evidence="19">
    <location>
        <begin position="372"/>
        <end position="424"/>
    </location>
</feature>
<feature type="modified residue" description="4-aspartylphosphate" evidence="13">
    <location>
        <position position="1025"/>
    </location>
</feature>
<dbReference type="Gene3D" id="1.20.120.620">
    <property type="entry name" value="Backbone structure of the membrane domain of e. Coli histidine kinase receptor kdpd"/>
    <property type="match status" value="1"/>
</dbReference>
<dbReference type="EC" id="2.7.13.3" evidence="3"/>
<dbReference type="InterPro" id="IPR001610">
    <property type="entry name" value="PAC"/>
</dbReference>
<evidence type="ECO:0000256" key="9">
    <source>
        <dbReference type="ARBA" id="ARBA00022840"/>
    </source>
</evidence>
<dbReference type="InterPro" id="IPR036890">
    <property type="entry name" value="HATPase_C_sf"/>
</dbReference>
<dbReference type="PROSITE" id="PS50112">
    <property type="entry name" value="PAS"/>
    <property type="match status" value="1"/>
</dbReference>
<dbReference type="Gene3D" id="1.10.287.130">
    <property type="match status" value="1"/>
</dbReference>
<dbReference type="Pfam" id="PF13493">
    <property type="entry name" value="DUF4118"/>
    <property type="match status" value="1"/>
</dbReference>
<dbReference type="InterPro" id="IPR036097">
    <property type="entry name" value="HisK_dim/P_sf"/>
</dbReference>
<comment type="subcellular location">
    <subcellularLocation>
        <location evidence="2">Membrane</location>
        <topology evidence="2">Multi-pass membrane protein</topology>
    </subcellularLocation>
</comment>
<feature type="transmembrane region" description="Helical" evidence="15">
    <location>
        <begin position="96"/>
        <end position="122"/>
    </location>
</feature>
<dbReference type="InterPro" id="IPR001789">
    <property type="entry name" value="Sig_transdc_resp-reg_receiver"/>
</dbReference>
<reference evidence="20 21" key="1">
    <citation type="submission" date="2019-09" db="EMBL/GenBank/DDBJ databases">
        <title>Genome sequence of Rhodovastum atsumiense, a diverse member of the Acetobacteraceae family of non-sulfur purple photosynthetic bacteria.</title>
        <authorList>
            <person name="Meyer T."/>
            <person name="Kyndt J."/>
        </authorList>
    </citation>
    <scope>NUCLEOTIDE SEQUENCE [LARGE SCALE GENOMIC DNA]</scope>
    <source>
        <strain evidence="20 21">DSM 21279</strain>
    </source>
</reference>
<sequence>MPPFVAERCTKQVRRGNKDMPALTAPEARSVTAPVDPSSPVAAPPSPVLRPTWQSRIFALHGRASGYALAIAATALALALRFALAAPLAKFPFLAFFPAVVLTALFAGLGPALLASLLSIAAAKYFFIAPTGSFTFAQGSDVIATGFFGVVLLVDCAVIHVMTTSLRRERQGRAEFAASEARFRALSAATREGVVFHDGGIICDVNDAFWRMHGFAAREQVIGRNVMDLIAPEGRRTVAEAIRQESRAPYETLGLRRDGSTFPLEIEGRAVHYQGRPMRVAVARDLTSRKAAAAALAAGEARFRALAEAIPSLLFETDAEGQVVYLNPRFAEYAGVAMDELMGEGWLAILHPDDRDRTLATWMEAVRAGGTYEIEYRFRRHDGAYRWFLGRGVPVRDKAGQVSRWVGTCTDIDGRKRTEAALRDSESRLRLAAERVDLALKAGAIVGTWTWDLPTDHFTADARFAQSFGLDPETCRSGLGIEQVVASVHPEDLPRLRQAIAEVIARGGPYACEYRVRQHDGVYRWIQANGRVDHAPDGTPLRFPGVLLDIEERHAAAEQLRENEARLRLALEAGRMGFWSWDLVTDRLEWDAREFELFGIDPASGQPSGKQVYARLHPEDLPGLKAVTDAAIAAGNGAFGHEFRVVLPAGEIRWIAAHGHALADAGGRARRMVGLHFDVTARRQAEALLAREAEQLDRLAEERGQALAVSEARLAQASRMEALGRLAGGIAHDFNNILQAVQGGITLASRRLTHEAPQIRRYLDLAASAAERGASVTGRLLTFARRVELRSEPVPPAPFLEGLAAFLGPVMGANVTLTLQVVPELPPLFADRSQLEAVLVNLANNARDAMPAGGTLVISAEAVDSPGSQDAPPGLPPGCYLRLSVIDDGEGMSAEVLERVTEPFFTTKPKGQGTGLGLSMARGFAEQSGGGLSIRSAPGRGTTVSLWLPRAPAGLAPVTEATDATRAAPASTGATILLAEDKAEVRTVIAAQLEDHGYTTREAEDAVAALALLDEGFRPDALVTDLTMPGRLDGLDLLREARLRVPRLPAVLVTGHAGDAGPGKIEEAERGGPFALLRKPVAAEALLERLGRVLQNSGVRPAPPPGTGA</sequence>
<keyword evidence="7" id="KW-0547">Nucleotide-binding</keyword>
<dbReference type="SMART" id="SM00387">
    <property type="entry name" value="HATPase_c"/>
    <property type="match status" value="1"/>
</dbReference>
<dbReference type="NCBIfam" id="TIGR00229">
    <property type="entry name" value="sensory_box"/>
    <property type="match status" value="3"/>
</dbReference>
<accession>A0A5M6IYB3</accession>
<dbReference type="InterPro" id="IPR003661">
    <property type="entry name" value="HisK_dim/P_dom"/>
</dbReference>
<dbReference type="Pfam" id="PF00072">
    <property type="entry name" value="Response_reg"/>
    <property type="match status" value="1"/>
</dbReference>
<keyword evidence="8" id="KW-0418">Kinase</keyword>
<dbReference type="SUPFAM" id="SSF55785">
    <property type="entry name" value="PYP-like sensor domain (PAS domain)"/>
    <property type="match status" value="4"/>
</dbReference>
<dbReference type="SUPFAM" id="SSF52172">
    <property type="entry name" value="CheY-like"/>
    <property type="match status" value="1"/>
</dbReference>
<dbReference type="SMART" id="SM00091">
    <property type="entry name" value="PAS"/>
    <property type="match status" value="4"/>
</dbReference>
<feature type="transmembrane region" description="Helical" evidence="15">
    <location>
        <begin position="64"/>
        <end position="84"/>
    </location>
</feature>
<dbReference type="InterPro" id="IPR035965">
    <property type="entry name" value="PAS-like_dom_sf"/>
</dbReference>
<evidence type="ECO:0000259" key="16">
    <source>
        <dbReference type="PROSITE" id="PS50109"/>
    </source>
</evidence>
<feature type="domain" description="PAS" evidence="18">
    <location>
        <begin position="299"/>
        <end position="369"/>
    </location>
</feature>
<keyword evidence="21" id="KW-1185">Reference proteome</keyword>
<dbReference type="SUPFAM" id="SSF55874">
    <property type="entry name" value="ATPase domain of HSP90 chaperone/DNA topoisomerase II/histidine kinase"/>
    <property type="match status" value="1"/>
</dbReference>
<evidence type="ECO:0000256" key="13">
    <source>
        <dbReference type="PROSITE-ProRule" id="PRU00169"/>
    </source>
</evidence>
<dbReference type="Pfam" id="PF08447">
    <property type="entry name" value="PAS_3"/>
    <property type="match status" value="3"/>
</dbReference>
<dbReference type="SUPFAM" id="SSF47384">
    <property type="entry name" value="Homodimeric domain of signal transducing histidine kinase"/>
    <property type="match status" value="1"/>
</dbReference>
<keyword evidence="5" id="KW-0808">Transferase</keyword>
<dbReference type="InterPro" id="IPR005467">
    <property type="entry name" value="His_kinase_dom"/>
</dbReference>
<dbReference type="OrthoDB" id="7284568at2"/>